<evidence type="ECO:0000313" key="3">
    <source>
        <dbReference type="Proteomes" id="UP000008311"/>
    </source>
</evidence>
<keyword evidence="3" id="KW-1185">Reference proteome</keyword>
<sequence>MDLRQNRRAEYAEDLNGGPVQEEAAAENQRGSERFAAKGRPNSSRRMLFVIDPVTRCYLAGSFFLAGVTKMLHVLVHQELGALLQTTRHEENDDCRERRKDEASLPTYTRQQQSREACGDERADRPATLYQAINEAFALVQSRVVGRSVKFVQIRGIDRLFCIPETRKRADQNQGPAPERSADHSEPGADRRACDGEQEAVLASCLVENWPNYKRDQSSSSGNQRCYFACSAASHL</sequence>
<feature type="compositionally biased region" description="Basic and acidic residues" evidence="1">
    <location>
        <begin position="88"/>
        <end position="103"/>
    </location>
</feature>
<feature type="compositionally biased region" description="Polar residues" evidence="1">
    <location>
        <begin position="106"/>
        <end position="115"/>
    </location>
</feature>
<reference evidence="3" key="1">
    <citation type="journal article" date="2010" name="Nat. Biotechnol.">
        <title>Draft genome sequence of the oilseed species Ricinus communis.</title>
        <authorList>
            <person name="Chan A.P."/>
            <person name="Crabtree J."/>
            <person name="Zhao Q."/>
            <person name="Lorenzi H."/>
            <person name="Orvis J."/>
            <person name="Puiu D."/>
            <person name="Melake-Berhan A."/>
            <person name="Jones K.M."/>
            <person name="Redman J."/>
            <person name="Chen G."/>
            <person name="Cahoon E.B."/>
            <person name="Gedil M."/>
            <person name="Stanke M."/>
            <person name="Haas B.J."/>
            <person name="Wortman J.R."/>
            <person name="Fraser-Liggett C.M."/>
            <person name="Ravel J."/>
            <person name="Rabinowicz P.D."/>
        </authorList>
    </citation>
    <scope>NUCLEOTIDE SEQUENCE [LARGE SCALE GENOMIC DNA]</scope>
    <source>
        <strain evidence="3">cv. Hale</strain>
    </source>
</reference>
<accession>B9TN71</accession>
<feature type="region of interest" description="Disordered" evidence="1">
    <location>
        <begin position="168"/>
        <end position="193"/>
    </location>
</feature>
<gene>
    <name evidence="2" type="ORF">RCOM_2078590</name>
</gene>
<dbReference type="EMBL" id="EQ991485">
    <property type="protein sequence ID" value="EEF22694.1"/>
    <property type="molecule type" value="Genomic_DNA"/>
</dbReference>
<proteinExistence type="predicted"/>
<dbReference type="AlphaFoldDB" id="B9TN71"/>
<protein>
    <submittedName>
        <fullName evidence="2">Uncharacterized protein</fullName>
    </submittedName>
</protein>
<organism evidence="2 3">
    <name type="scientific">Ricinus communis</name>
    <name type="common">Castor bean</name>
    <dbReference type="NCBI Taxonomy" id="3988"/>
    <lineage>
        <taxon>Eukaryota</taxon>
        <taxon>Viridiplantae</taxon>
        <taxon>Streptophyta</taxon>
        <taxon>Embryophyta</taxon>
        <taxon>Tracheophyta</taxon>
        <taxon>Spermatophyta</taxon>
        <taxon>Magnoliopsida</taxon>
        <taxon>eudicotyledons</taxon>
        <taxon>Gunneridae</taxon>
        <taxon>Pentapetalae</taxon>
        <taxon>rosids</taxon>
        <taxon>fabids</taxon>
        <taxon>Malpighiales</taxon>
        <taxon>Euphorbiaceae</taxon>
        <taxon>Acalyphoideae</taxon>
        <taxon>Acalypheae</taxon>
        <taxon>Ricinus</taxon>
    </lineage>
</organism>
<feature type="compositionally biased region" description="Basic and acidic residues" evidence="1">
    <location>
        <begin position="1"/>
        <end position="11"/>
    </location>
</feature>
<feature type="compositionally biased region" description="Basic and acidic residues" evidence="1">
    <location>
        <begin position="180"/>
        <end position="193"/>
    </location>
</feature>
<evidence type="ECO:0000256" key="1">
    <source>
        <dbReference type="SAM" id="MobiDB-lite"/>
    </source>
</evidence>
<feature type="region of interest" description="Disordered" evidence="1">
    <location>
        <begin position="1"/>
        <end position="39"/>
    </location>
</feature>
<evidence type="ECO:0000313" key="2">
    <source>
        <dbReference type="EMBL" id="EEF22694.1"/>
    </source>
</evidence>
<feature type="region of interest" description="Disordered" evidence="1">
    <location>
        <begin position="88"/>
        <end position="122"/>
    </location>
</feature>
<dbReference type="Proteomes" id="UP000008311">
    <property type="component" value="Unassembled WGS sequence"/>
</dbReference>
<dbReference type="InParanoid" id="B9TN71"/>
<name>B9TN71_RICCO</name>